<dbReference type="AlphaFoldDB" id="A0A1M7THI5"/>
<keyword evidence="1" id="KW-0812">Transmembrane</keyword>
<dbReference type="EMBL" id="FRDL01000006">
    <property type="protein sequence ID" value="SHN70175.1"/>
    <property type="molecule type" value="Genomic_DNA"/>
</dbReference>
<keyword evidence="1" id="KW-0472">Membrane</keyword>
<evidence type="ECO:0000256" key="1">
    <source>
        <dbReference type="SAM" id="Phobius"/>
    </source>
</evidence>
<dbReference type="RefSeq" id="WP_256598384.1">
    <property type="nucleotide sequence ID" value="NZ_FRDL01000006.1"/>
</dbReference>
<proteinExistence type="predicted"/>
<name>A0A1M7THI5_9RHOB</name>
<sequence length="448" mass="49702">MLRPHALLRRTAMIDRLPPQHPDRIALANELHARPFPELAAPCRAAMIALQPESGAAERDPEADRAHLRALLDRHGAQHPAPGADHYFGALGRARLKWERHTEFVSYTLFLDGPAAQPFDGADFALFPPDWLAEAPGRIIASALVHVDLTEDAAAPGPAERAILERCFSAESLALSRVLDGKALAATDFRLHEHGCARIAVFVRPEVGRRRLGRLVQRLLELETYKSASMLTLPVARRAQRRLSEIDQELTRLMEGLRRGDGDSRATLDALMELSTEIETMAARAAFRFGAGRAYETIVRDRIAALREERVEGRQTFAEFINRRYDPAMRTCHAAEGRLRDLAARAARVADLLRTRVDVEMSAQNQALLESMDRRAALQLRLQETVEGLSVVAISYYAVNLAAYALAPLAKMAHVDKTWLTAALAPPVVAAAWWGLRRMRRRLAGGGD</sequence>
<gene>
    <name evidence="2" type="ORF">SAMN05216200_106167</name>
</gene>
<accession>A0A1M7THI5</accession>
<keyword evidence="1" id="KW-1133">Transmembrane helix</keyword>
<dbReference type="Pfam" id="PF11902">
    <property type="entry name" value="DUF3422"/>
    <property type="match status" value="1"/>
</dbReference>
<organism evidence="2 3">
    <name type="scientific">Oceanicella actignis</name>
    <dbReference type="NCBI Taxonomy" id="1189325"/>
    <lineage>
        <taxon>Bacteria</taxon>
        <taxon>Pseudomonadati</taxon>
        <taxon>Pseudomonadota</taxon>
        <taxon>Alphaproteobacteria</taxon>
        <taxon>Rhodobacterales</taxon>
        <taxon>Paracoccaceae</taxon>
        <taxon>Oceanicella</taxon>
    </lineage>
</organism>
<evidence type="ECO:0000313" key="3">
    <source>
        <dbReference type="Proteomes" id="UP000184066"/>
    </source>
</evidence>
<evidence type="ECO:0000313" key="2">
    <source>
        <dbReference type="EMBL" id="SHN70175.1"/>
    </source>
</evidence>
<feature type="transmembrane region" description="Helical" evidence="1">
    <location>
        <begin position="419"/>
        <end position="436"/>
    </location>
</feature>
<protein>
    <submittedName>
        <fullName evidence="2">Uncharacterized membrane-anchored protein</fullName>
    </submittedName>
</protein>
<keyword evidence="3" id="KW-1185">Reference proteome</keyword>
<reference evidence="2 3" key="1">
    <citation type="submission" date="2016-12" db="EMBL/GenBank/DDBJ databases">
        <authorList>
            <person name="Song W.-J."/>
            <person name="Kurnit D.M."/>
        </authorList>
    </citation>
    <scope>NUCLEOTIDE SEQUENCE [LARGE SCALE GENOMIC DNA]</scope>
    <source>
        <strain evidence="2 3">CGMCC 1.10808</strain>
    </source>
</reference>
<dbReference type="Proteomes" id="UP000184066">
    <property type="component" value="Unassembled WGS sequence"/>
</dbReference>
<dbReference type="InterPro" id="IPR021830">
    <property type="entry name" value="DUF3422"/>
</dbReference>
<dbReference type="STRING" id="1189325.SAMN04488119_10636"/>